<dbReference type="Proteomes" id="UP000554482">
    <property type="component" value="Unassembled WGS sequence"/>
</dbReference>
<gene>
    <name evidence="1" type="ORF">FRX31_024132</name>
</gene>
<dbReference type="AlphaFoldDB" id="A0A7J6VNE6"/>
<evidence type="ECO:0000313" key="1">
    <source>
        <dbReference type="EMBL" id="KAF5186281.1"/>
    </source>
</evidence>
<protein>
    <submittedName>
        <fullName evidence="1">Pentatricopeptide repeat-containing protein</fullName>
    </submittedName>
</protein>
<organism evidence="1 2">
    <name type="scientific">Thalictrum thalictroides</name>
    <name type="common">Rue-anemone</name>
    <name type="synonym">Anemone thalictroides</name>
    <dbReference type="NCBI Taxonomy" id="46969"/>
    <lineage>
        <taxon>Eukaryota</taxon>
        <taxon>Viridiplantae</taxon>
        <taxon>Streptophyta</taxon>
        <taxon>Embryophyta</taxon>
        <taxon>Tracheophyta</taxon>
        <taxon>Spermatophyta</taxon>
        <taxon>Magnoliopsida</taxon>
        <taxon>Ranunculales</taxon>
        <taxon>Ranunculaceae</taxon>
        <taxon>Thalictroideae</taxon>
        <taxon>Thalictrum</taxon>
    </lineage>
</organism>
<name>A0A7J6VNE6_THATH</name>
<comment type="caution">
    <text evidence="1">The sequence shown here is derived from an EMBL/GenBank/DDBJ whole genome shotgun (WGS) entry which is preliminary data.</text>
</comment>
<dbReference type="EMBL" id="JABWDY010029538">
    <property type="protein sequence ID" value="KAF5186281.1"/>
    <property type="molecule type" value="Genomic_DNA"/>
</dbReference>
<dbReference type="OrthoDB" id="185373at2759"/>
<dbReference type="PANTHER" id="PTHR47913:SF1">
    <property type="entry name" value="OS01G0167750 PROTEIN"/>
    <property type="match status" value="1"/>
</dbReference>
<dbReference type="InterPro" id="IPR044175">
    <property type="entry name" value="At5g66631-like"/>
</dbReference>
<accession>A0A7J6VNE6</accession>
<reference evidence="1 2" key="1">
    <citation type="submission" date="2020-06" db="EMBL/GenBank/DDBJ databases">
        <title>Transcriptomic and genomic resources for Thalictrum thalictroides and T. hernandezii: Facilitating candidate gene discovery in an emerging model plant lineage.</title>
        <authorList>
            <person name="Arias T."/>
            <person name="Riano-Pachon D.M."/>
            <person name="Di Stilio V.S."/>
        </authorList>
    </citation>
    <scope>NUCLEOTIDE SEQUENCE [LARGE SCALE GENOMIC DNA]</scope>
    <source>
        <strain evidence="2">cv. WT478/WT964</strain>
        <tissue evidence="1">Leaves</tissue>
    </source>
</reference>
<evidence type="ECO:0000313" key="2">
    <source>
        <dbReference type="Proteomes" id="UP000554482"/>
    </source>
</evidence>
<sequence>MRGLNAMDVLEKMIWNSTKYADIYWIDAVFCARGRLEDSKKLYGMVEQSGVDPDAYMKSSIPDSATKALLVKSLWKEGKLREAAYVEEISEEVNNKQLPIALPGHLWTVSTADLTRVYNIYFNSIATYVC</sequence>
<keyword evidence="2" id="KW-1185">Reference proteome</keyword>
<dbReference type="PANTHER" id="PTHR47913">
    <property type="entry name" value="OS01G0167750 PROTEIN"/>
    <property type="match status" value="1"/>
</dbReference>
<proteinExistence type="predicted"/>